<keyword evidence="2" id="KW-1185">Reference proteome</keyword>
<dbReference type="Proteomes" id="UP000094385">
    <property type="component" value="Unassembled WGS sequence"/>
</dbReference>
<evidence type="ECO:0000313" key="2">
    <source>
        <dbReference type="Proteomes" id="UP000094385"/>
    </source>
</evidence>
<name>A0A1E3PTN1_LIPST</name>
<dbReference type="AlphaFoldDB" id="A0A1E3PTN1"/>
<accession>A0A1E3PTN1</accession>
<dbReference type="EMBL" id="KV454315">
    <property type="protein sequence ID" value="ODQ68796.1"/>
    <property type="molecule type" value="Genomic_DNA"/>
</dbReference>
<evidence type="ECO:0000313" key="1">
    <source>
        <dbReference type="EMBL" id="ODQ68796.1"/>
    </source>
</evidence>
<protein>
    <submittedName>
        <fullName evidence="1">Uncharacterized protein</fullName>
    </submittedName>
</protein>
<reference evidence="1 2" key="1">
    <citation type="journal article" date="2016" name="Proc. Natl. Acad. Sci. U.S.A.">
        <title>Comparative genomics of biotechnologically important yeasts.</title>
        <authorList>
            <person name="Riley R."/>
            <person name="Haridas S."/>
            <person name="Wolfe K.H."/>
            <person name="Lopes M.R."/>
            <person name="Hittinger C.T."/>
            <person name="Goeker M."/>
            <person name="Salamov A.A."/>
            <person name="Wisecaver J.H."/>
            <person name="Long T.M."/>
            <person name="Calvey C.H."/>
            <person name="Aerts A.L."/>
            <person name="Barry K.W."/>
            <person name="Choi C."/>
            <person name="Clum A."/>
            <person name="Coughlan A.Y."/>
            <person name="Deshpande S."/>
            <person name="Douglass A.P."/>
            <person name="Hanson S.J."/>
            <person name="Klenk H.-P."/>
            <person name="LaButti K.M."/>
            <person name="Lapidus A."/>
            <person name="Lindquist E.A."/>
            <person name="Lipzen A.M."/>
            <person name="Meier-Kolthoff J.P."/>
            <person name="Ohm R.A."/>
            <person name="Otillar R.P."/>
            <person name="Pangilinan J.L."/>
            <person name="Peng Y."/>
            <person name="Rokas A."/>
            <person name="Rosa C.A."/>
            <person name="Scheuner C."/>
            <person name="Sibirny A.A."/>
            <person name="Slot J.C."/>
            <person name="Stielow J.B."/>
            <person name="Sun H."/>
            <person name="Kurtzman C.P."/>
            <person name="Blackwell M."/>
            <person name="Grigoriev I.V."/>
            <person name="Jeffries T.W."/>
        </authorList>
    </citation>
    <scope>NUCLEOTIDE SEQUENCE [LARGE SCALE GENOMIC DNA]</scope>
    <source>
        <strain evidence="1 2">NRRL Y-11557</strain>
    </source>
</reference>
<sequence length="68" mass="7869">MTLWLAERMTYQSRPLQHRGLSRLAYIAYTSPLAALTLSYPPTHRKMCARTMYRCALPRTGLCRRGLP</sequence>
<gene>
    <name evidence="1" type="ORF">LIPSTDRAFT_108350</name>
</gene>
<proteinExistence type="predicted"/>
<organism evidence="1 2">
    <name type="scientific">Lipomyces starkeyi NRRL Y-11557</name>
    <dbReference type="NCBI Taxonomy" id="675824"/>
    <lineage>
        <taxon>Eukaryota</taxon>
        <taxon>Fungi</taxon>
        <taxon>Dikarya</taxon>
        <taxon>Ascomycota</taxon>
        <taxon>Saccharomycotina</taxon>
        <taxon>Lipomycetes</taxon>
        <taxon>Lipomycetales</taxon>
        <taxon>Lipomycetaceae</taxon>
        <taxon>Lipomyces</taxon>
    </lineage>
</organism>